<dbReference type="GO" id="GO:0047733">
    <property type="term" value="F:CDP-glucose 4,6-dehydratase activity"/>
    <property type="evidence" value="ECO:0007669"/>
    <property type="project" value="UniProtKB-EC"/>
</dbReference>
<gene>
    <name evidence="2" type="primary">rfbG</name>
    <name evidence="2" type="ORF">H9Y05_04825</name>
</gene>
<dbReference type="PANTHER" id="PTHR43000">
    <property type="entry name" value="DTDP-D-GLUCOSE 4,6-DEHYDRATASE-RELATED"/>
    <property type="match status" value="1"/>
</dbReference>
<dbReference type="InterPro" id="IPR036291">
    <property type="entry name" value="NAD(P)-bd_dom_sf"/>
</dbReference>
<dbReference type="EMBL" id="JACVEL010000002">
    <property type="protein sequence ID" value="MBC9811795.1"/>
    <property type="molecule type" value="Genomic_DNA"/>
</dbReference>
<accession>A0A8J6PDW0</accession>
<evidence type="ECO:0000313" key="3">
    <source>
        <dbReference type="Proteomes" id="UP000652681"/>
    </source>
</evidence>
<dbReference type="Gene3D" id="3.90.25.10">
    <property type="entry name" value="UDP-galactose 4-epimerase, domain 1"/>
    <property type="match status" value="1"/>
</dbReference>
<dbReference type="InterPro" id="IPR016040">
    <property type="entry name" value="NAD(P)-bd_dom"/>
</dbReference>
<comment type="caution">
    <text evidence="2">The sequence shown here is derived from an EMBL/GenBank/DDBJ whole genome shotgun (WGS) entry which is preliminary data.</text>
</comment>
<keyword evidence="2" id="KW-0456">Lyase</keyword>
<reference evidence="2" key="1">
    <citation type="submission" date="2020-09" db="EMBL/GenBank/DDBJ databases">
        <title>Taishania pollutisoli gen. nov., sp. nov., Isolated from Tetrabromobisphenol A-Contaminated Soil.</title>
        <authorList>
            <person name="Chen Q."/>
        </authorList>
    </citation>
    <scope>NUCLEOTIDE SEQUENCE</scope>
    <source>
        <strain evidence="2">CZZ-1</strain>
    </source>
</reference>
<evidence type="ECO:0000259" key="1">
    <source>
        <dbReference type="Pfam" id="PF16363"/>
    </source>
</evidence>
<proteinExistence type="predicted"/>
<dbReference type="RefSeq" id="WP_163490769.1">
    <property type="nucleotide sequence ID" value="NZ_JACVEL010000002.1"/>
</dbReference>
<dbReference type="EC" id="4.2.1.45" evidence="2"/>
<sequence length="349" mass="39553">MVDLRDFKGKKVFVTGHTGFKGSWLIAMLYQLGAQVKGYALEPLYSKELFDIIEGSRISDSIIADIKDQKRLESEISAFQPDFVFHLAAQSLVRESYTDPSETFEVNVMGTSYLLQAVLKLVHPCTTIVITTDKVYENKEKAIYYSENDVLGGYDPYSTSKACAELVTSSFIRSFAAQSVHRFATARAGNVIGGGDFSKDRIIPDLIRSIEQNAPLELRNPGAIRPWQHVLEPLTGYLQLALLTKSDYSLAHSYNFGPNEKDHLEVEELVKTAIAVVEKGSYLIKKTDDLHEANQLRLNISAAKKDLNWFPRYNAEQAIQYTMEWYFSPDKKACTFRQINHYLDEVHKN</sequence>
<dbReference type="NCBIfam" id="TIGR02622">
    <property type="entry name" value="CDP_4_6_dhtase"/>
    <property type="match status" value="1"/>
</dbReference>
<protein>
    <submittedName>
        <fullName evidence="2">CDP-glucose 4,6-dehydratase</fullName>
        <ecNumber evidence="2">4.2.1.45</ecNumber>
    </submittedName>
</protein>
<organism evidence="2 3">
    <name type="scientific">Taishania pollutisoli</name>
    <dbReference type="NCBI Taxonomy" id="2766479"/>
    <lineage>
        <taxon>Bacteria</taxon>
        <taxon>Pseudomonadati</taxon>
        <taxon>Bacteroidota</taxon>
        <taxon>Flavobacteriia</taxon>
        <taxon>Flavobacteriales</taxon>
        <taxon>Crocinitomicaceae</taxon>
        <taxon>Taishania</taxon>
    </lineage>
</organism>
<evidence type="ECO:0000313" key="2">
    <source>
        <dbReference type="EMBL" id="MBC9811795.1"/>
    </source>
</evidence>
<dbReference type="InterPro" id="IPR013445">
    <property type="entry name" value="CDP_4_6_deHydtase"/>
</dbReference>
<keyword evidence="3" id="KW-1185">Reference proteome</keyword>
<dbReference type="SUPFAM" id="SSF51735">
    <property type="entry name" value="NAD(P)-binding Rossmann-fold domains"/>
    <property type="match status" value="1"/>
</dbReference>
<dbReference type="Pfam" id="PF16363">
    <property type="entry name" value="GDP_Man_Dehyd"/>
    <property type="match status" value="1"/>
</dbReference>
<dbReference type="Proteomes" id="UP000652681">
    <property type="component" value="Unassembled WGS sequence"/>
</dbReference>
<feature type="domain" description="NAD(P)-binding" evidence="1">
    <location>
        <begin position="13"/>
        <end position="320"/>
    </location>
</feature>
<dbReference type="Gene3D" id="3.40.50.720">
    <property type="entry name" value="NAD(P)-binding Rossmann-like Domain"/>
    <property type="match status" value="1"/>
</dbReference>
<name>A0A8J6PDW0_9FLAO</name>
<dbReference type="AlphaFoldDB" id="A0A8J6PDW0"/>